<sequence>MPIKITYLIHRKYIWCLSKKDTKNKVIQQSLKNLEKASLV</sequence>
<comment type="caution">
    <text evidence="1">The sequence shown here is derived from an EMBL/GenBank/DDBJ whole genome shotgun (WGS) entry which is preliminary data.</text>
</comment>
<dbReference type="Proteomes" id="UP000003530">
    <property type="component" value="Unassembled WGS sequence"/>
</dbReference>
<dbReference type="AlphaFoldDB" id="F0IJV5"/>
<protein>
    <submittedName>
        <fullName evidence="1">Uncharacterized protein</fullName>
    </submittedName>
</protein>
<dbReference type="EMBL" id="AEXY01000004">
    <property type="protein sequence ID" value="EGD37376.1"/>
    <property type="molecule type" value="Genomic_DNA"/>
</dbReference>
<dbReference type="HOGENOM" id="CLU_3317920_0_0_9"/>
<reference evidence="1 2" key="1">
    <citation type="submission" date="2011-02" db="EMBL/GenBank/DDBJ databases">
        <authorList>
            <person name="Muzny D."/>
            <person name="Qin X."/>
            <person name="Deng J."/>
            <person name="Jiang H."/>
            <person name="Liu Y."/>
            <person name="Qu J."/>
            <person name="Song X.-Z."/>
            <person name="Zhang L."/>
            <person name="Thornton R."/>
            <person name="Coyle M."/>
            <person name="Francisco L."/>
            <person name="Jackson L."/>
            <person name="Javaid M."/>
            <person name="Korchina V."/>
            <person name="Kovar C."/>
            <person name="Mata R."/>
            <person name="Mathew T."/>
            <person name="Ngo R."/>
            <person name="Nguyen L."/>
            <person name="Nguyen N."/>
            <person name="Okwuonu G."/>
            <person name="Ongeri F."/>
            <person name="Pham C."/>
            <person name="Simmons D."/>
            <person name="Wilczek-Boney K."/>
            <person name="Hale W."/>
            <person name="Jakkamsetti A."/>
            <person name="Pham P."/>
            <person name="Ruth R."/>
            <person name="San Lucas F."/>
            <person name="Warren J."/>
            <person name="Zhang J."/>
            <person name="Zhao Z."/>
            <person name="Zhou C."/>
            <person name="Zhu D."/>
            <person name="Lee S."/>
            <person name="Bess C."/>
            <person name="Blankenburg K."/>
            <person name="Forbes L."/>
            <person name="Fu Q."/>
            <person name="Gubbala S."/>
            <person name="Hirani K."/>
            <person name="Jayaseelan J.C."/>
            <person name="Lara F."/>
            <person name="Munidasa M."/>
            <person name="Palculict T."/>
            <person name="Patil S."/>
            <person name="Pu L.-L."/>
            <person name="Saada N."/>
            <person name="Tang L."/>
            <person name="Weissenberger G."/>
            <person name="Zhu Y."/>
            <person name="Hemphill L."/>
            <person name="Shang Y."/>
            <person name="Youmans B."/>
            <person name="Ayvaz T."/>
            <person name="Ross M."/>
            <person name="Santibanez J."/>
            <person name="Aqrawi P."/>
            <person name="Gross S."/>
            <person name="Joshi V."/>
            <person name="Fowler G."/>
            <person name="Nazareth L."/>
            <person name="Reid J."/>
            <person name="Worley K."/>
            <person name="Petrosino J."/>
            <person name="Highlander S."/>
            <person name="Gibbs R."/>
        </authorList>
    </citation>
    <scope>NUCLEOTIDE SEQUENCE [LARGE SCALE GENOMIC DNA]</scope>
    <source>
        <strain evidence="1 2">SK150</strain>
    </source>
</reference>
<organism evidence="1 2">
    <name type="scientific">Streptococcus sanguinis SK150</name>
    <dbReference type="NCBI Taxonomy" id="888811"/>
    <lineage>
        <taxon>Bacteria</taxon>
        <taxon>Bacillati</taxon>
        <taxon>Bacillota</taxon>
        <taxon>Bacilli</taxon>
        <taxon>Lactobacillales</taxon>
        <taxon>Streptococcaceae</taxon>
        <taxon>Streptococcus</taxon>
    </lineage>
</organism>
<gene>
    <name evidence="1" type="ORF">HMPREF9383_0407</name>
</gene>
<dbReference type="PATRIC" id="fig|888811.3.peg.402"/>
<evidence type="ECO:0000313" key="2">
    <source>
        <dbReference type="Proteomes" id="UP000003530"/>
    </source>
</evidence>
<proteinExistence type="predicted"/>
<accession>F0IJV5</accession>
<evidence type="ECO:0000313" key="1">
    <source>
        <dbReference type="EMBL" id="EGD37376.1"/>
    </source>
</evidence>
<name>F0IJV5_STRSA</name>